<accession>A0A382TNV6</accession>
<organism evidence="2">
    <name type="scientific">marine metagenome</name>
    <dbReference type="NCBI Taxonomy" id="408172"/>
    <lineage>
        <taxon>unclassified sequences</taxon>
        <taxon>metagenomes</taxon>
        <taxon>ecological metagenomes</taxon>
    </lineage>
</organism>
<name>A0A382TNV6_9ZZZZ</name>
<proteinExistence type="predicted"/>
<feature type="transmembrane region" description="Helical" evidence="1">
    <location>
        <begin position="12"/>
        <end position="34"/>
    </location>
</feature>
<evidence type="ECO:0000313" key="2">
    <source>
        <dbReference type="EMBL" id="SVD23445.1"/>
    </source>
</evidence>
<gene>
    <name evidence="2" type="ORF">METZ01_LOCUS376299</name>
</gene>
<keyword evidence="1" id="KW-1133">Transmembrane helix</keyword>
<feature type="transmembrane region" description="Helical" evidence="1">
    <location>
        <begin position="40"/>
        <end position="59"/>
    </location>
</feature>
<evidence type="ECO:0000256" key="1">
    <source>
        <dbReference type="SAM" id="Phobius"/>
    </source>
</evidence>
<keyword evidence="1" id="KW-0812">Transmembrane</keyword>
<dbReference type="AlphaFoldDB" id="A0A382TNV6"/>
<dbReference type="EMBL" id="UINC01137854">
    <property type="protein sequence ID" value="SVD23445.1"/>
    <property type="molecule type" value="Genomic_DNA"/>
</dbReference>
<protein>
    <submittedName>
        <fullName evidence="2">Uncharacterized protein</fullName>
    </submittedName>
</protein>
<keyword evidence="1" id="KW-0472">Membrane</keyword>
<sequence>MTRQKKQKIEMAIGLVISWIGIFLFFLQEIIKIVMVPSIIVQWFMVFGMLIWSLSMWIFGDNNKNQNDESIILSENEK</sequence>
<reference evidence="2" key="1">
    <citation type="submission" date="2018-05" db="EMBL/GenBank/DDBJ databases">
        <authorList>
            <person name="Lanie J.A."/>
            <person name="Ng W.-L."/>
            <person name="Kazmierczak K.M."/>
            <person name="Andrzejewski T.M."/>
            <person name="Davidsen T.M."/>
            <person name="Wayne K.J."/>
            <person name="Tettelin H."/>
            <person name="Glass J.I."/>
            <person name="Rusch D."/>
            <person name="Podicherti R."/>
            <person name="Tsui H.-C.T."/>
            <person name="Winkler M.E."/>
        </authorList>
    </citation>
    <scope>NUCLEOTIDE SEQUENCE</scope>
</reference>